<keyword evidence="1" id="KW-0175">Coiled coil</keyword>
<accession>A0AAU9IMU7</accession>
<feature type="coiled-coil region" evidence="1">
    <location>
        <begin position="174"/>
        <end position="201"/>
    </location>
</feature>
<keyword evidence="3" id="KW-1185">Reference proteome</keyword>
<evidence type="ECO:0000313" key="3">
    <source>
        <dbReference type="Proteomes" id="UP001162131"/>
    </source>
</evidence>
<sequence>MDSSSESIDPESNVITSHEELHNEIENLPKLINQELQINKDVWKHYCEKHIRDAGQANIMLKERIKIADHNIDTDPKVVDLSHVCSSLKARVGKLERKSNKYNQQLVELSKRFEASKDSKNELLVALKVLKDQKQELYDRSNQIKHKISNEQPIKIIDGFHFSDNLKTKEKIEINKYESIINRIKTEIIETQTEVEKIRKNLSINSYFEIVEFYEQCVSSYFMKNAKHRKTIPSISQLLITQDSKLKYRSHTSTSLPSRESRTSRLTTAPSTVRSVTKSYEWNDFRKIPVKNIADFVYSKPEILKDLKHSIARKSKSKPVSSAYRSLCDFFQK</sequence>
<feature type="coiled-coil region" evidence="1">
    <location>
        <begin position="85"/>
        <end position="147"/>
    </location>
</feature>
<dbReference type="EMBL" id="CAJZBQ010000013">
    <property type="protein sequence ID" value="CAG9315091.1"/>
    <property type="molecule type" value="Genomic_DNA"/>
</dbReference>
<gene>
    <name evidence="2" type="ORF">BSTOLATCC_MIC12866</name>
</gene>
<dbReference type="AlphaFoldDB" id="A0AAU9IMU7"/>
<evidence type="ECO:0000256" key="1">
    <source>
        <dbReference type="SAM" id="Coils"/>
    </source>
</evidence>
<proteinExistence type="predicted"/>
<dbReference type="Proteomes" id="UP001162131">
    <property type="component" value="Unassembled WGS sequence"/>
</dbReference>
<protein>
    <submittedName>
        <fullName evidence="2">Uncharacterized protein</fullName>
    </submittedName>
</protein>
<name>A0AAU9IMU7_9CILI</name>
<evidence type="ECO:0000313" key="2">
    <source>
        <dbReference type="EMBL" id="CAG9315091.1"/>
    </source>
</evidence>
<comment type="caution">
    <text evidence="2">The sequence shown here is derived from an EMBL/GenBank/DDBJ whole genome shotgun (WGS) entry which is preliminary data.</text>
</comment>
<reference evidence="2" key="1">
    <citation type="submission" date="2021-09" db="EMBL/GenBank/DDBJ databases">
        <authorList>
            <consortium name="AG Swart"/>
            <person name="Singh M."/>
            <person name="Singh A."/>
            <person name="Seah K."/>
            <person name="Emmerich C."/>
        </authorList>
    </citation>
    <scope>NUCLEOTIDE SEQUENCE</scope>
    <source>
        <strain evidence="2">ATCC30299</strain>
    </source>
</reference>
<organism evidence="2 3">
    <name type="scientific">Blepharisma stoltei</name>
    <dbReference type="NCBI Taxonomy" id="1481888"/>
    <lineage>
        <taxon>Eukaryota</taxon>
        <taxon>Sar</taxon>
        <taxon>Alveolata</taxon>
        <taxon>Ciliophora</taxon>
        <taxon>Postciliodesmatophora</taxon>
        <taxon>Heterotrichea</taxon>
        <taxon>Heterotrichida</taxon>
        <taxon>Blepharismidae</taxon>
        <taxon>Blepharisma</taxon>
    </lineage>
</organism>